<evidence type="ECO:0000313" key="8">
    <source>
        <dbReference type="Proteomes" id="UP000597877"/>
    </source>
</evidence>
<feature type="domain" description="Cadherin-like beta-sandwich-like" evidence="5">
    <location>
        <begin position="50"/>
        <end position="122"/>
    </location>
</feature>
<dbReference type="Proteomes" id="UP000597877">
    <property type="component" value="Unassembled WGS sequence"/>
</dbReference>
<keyword evidence="3" id="KW-0812">Transmembrane</keyword>
<feature type="compositionally biased region" description="Acidic residues" evidence="2">
    <location>
        <begin position="481"/>
        <end position="495"/>
    </location>
</feature>
<evidence type="ECO:0000256" key="1">
    <source>
        <dbReference type="SAM" id="Coils"/>
    </source>
</evidence>
<feature type="compositionally biased region" description="Acidic residues" evidence="2">
    <location>
        <begin position="556"/>
        <end position="572"/>
    </location>
</feature>
<feature type="compositionally biased region" description="Acidic residues" evidence="2">
    <location>
        <begin position="446"/>
        <end position="457"/>
    </location>
</feature>
<feature type="signal peptide" evidence="4">
    <location>
        <begin position="1"/>
        <end position="27"/>
    </location>
</feature>
<evidence type="ECO:0000256" key="2">
    <source>
        <dbReference type="SAM" id="MobiDB-lite"/>
    </source>
</evidence>
<feature type="compositionally biased region" description="Acidic residues" evidence="2">
    <location>
        <begin position="401"/>
        <end position="439"/>
    </location>
</feature>
<evidence type="ECO:0000256" key="3">
    <source>
        <dbReference type="SAM" id="Phobius"/>
    </source>
</evidence>
<feature type="chain" id="PRO_5046343958" evidence="4">
    <location>
        <begin position="28"/>
        <end position="572"/>
    </location>
</feature>
<feature type="compositionally biased region" description="Basic and acidic residues" evidence="2">
    <location>
        <begin position="146"/>
        <end position="156"/>
    </location>
</feature>
<feature type="transmembrane region" description="Helical" evidence="3">
    <location>
        <begin position="335"/>
        <end position="359"/>
    </location>
</feature>
<protein>
    <submittedName>
        <fullName evidence="7">Cadherin-like beta sandwich domain-containing protein</fullName>
    </submittedName>
</protein>
<feature type="coiled-coil region" evidence="1">
    <location>
        <begin position="305"/>
        <end position="332"/>
    </location>
</feature>
<feature type="compositionally biased region" description="Basic and acidic residues" evidence="2">
    <location>
        <begin position="518"/>
        <end position="542"/>
    </location>
</feature>
<organism evidence="7 8">
    <name type="scientific">Eubacterium segne</name>
    <dbReference type="NCBI Taxonomy" id="2763045"/>
    <lineage>
        <taxon>Bacteria</taxon>
        <taxon>Bacillati</taxon>
        <taxon>Bacillota</taxon>
        <taxon>Clostridia</taxon>
        <taxon>Eubacteriales</taxon>
        <taxon>Eubacteriaceae</taxon>
        <taxon>Eubacterium</taxon>
    </lineage>
</organism>
<dbReference type="InterPro" id="IPR025883">
    <property type="entry name" value="Cadherin-like_domain"/>
</dbReference>
<proteinExistence type="predicted"/>
<feature type="compositionally biased region" description="Basic and acidic residues" evidence="2">
    <location>
        <begin position="458"/>
        <end position="467"/>
    </location>
</feature>
<dbReference type="InterPro" id="IPR043708">
    <property type="entry name" value="DUF5648"/>
</dbReference>
<dbReference type="Pfam" id="PF18885">
    <property type="entry name" value="DUF5648"/>
    <property type="match status" value="1"/>
</dbReference>
<feature type="region of interest" description="Disordered" evidence="2">
    <location>
        <begin position="372"/>
        <end position="495"/>
    </location>
</feature>
<dbReference type="EMBL" id="JACOOZ010000008">
    <property type="protein sequence ID" value="MBC5668576.1"/>
    <property type="molecule type" value="Genomic_DNA"/>
</dbReference>
<gene>
    <name evidence="7" type="ORF">H8S00_11405</name>
</gene>
<reference evidence="7 8" key="1">
    <citation type="submission" date="2020-08" db="EMBL/GenBank/DDBJ databases">
        <title>Genome public.</title>
        <authorList>
            <person name="Liu C."/>
            <person name="Sun Q."/>
        </authorList>
    </citation>
    <scope>NUCLEOTIDE SEQUENCE [LARGE SCALE GENOMIC DNA]</scope>
    <source>
        <strain evidence="7 8">BX4</strain>
    </source>
</reference>
<keyword evidence="4" id="KW-0732">Signal</keyword>
<evidence type="ECO:0000259" key="5">
    <source>
        <dbReference type="Pfam" id="PF12733"/>
    </source>
</evidence>
<keyword evidence="3" id="KW-1133">Transmembrane helix</keyword>
<evidence type="ECO:0000313" key="7">
    <source>
        <dbReference type="EMBL" id="MBC5668576.1"/>
    </source>
</evidence>
<name>A0ABR7F4P2_9FIRM</name>
<evidence type="ECO:0000259" key="6">
    <source>
        <dbReference type="Pfam" id="PF18885"/>
    </source>
</evidence>
<dbReference type="RefSeq" id="WP_118589789.1">
    <property type="nucleotide sequence ID" value="NZ_JACOOZ010000008.1"/>
</dbReference>
<evidence type="ECO:0000256" key="4">
    <source>
        <dbReference type="SAM" id="SignalP"/>
    </source>
</evidence>
<feature type="region of interest" description="Disordered" evidence="2">
    <location>
        <begin position="128"/>
        <end position="160"/>
    </location>
</feature>
<feature type="region of interest" description="Disordered" evidence="2">
    <location>
        <begin position="513"/>
        <end position="572"/>
    </location>
</feature>
<comment type="caution">
    <text evidence="7">The sequence shown here is derived from an EMBL/GenBank/DDBJ whole genome shotgun (WGS) entry which is preliminary data.</text>
</comment>
<feature type="domain" description="DUF5648" evidence="6">
    <location>
        <begin position="185"/>
        <end position="258"/>
    </location>
</feature>
<feature type="compositionally biased region" description="Basic and acidic residues" evidence="2">
    <location>
        <begin position="372"/>
        <end position="386"/>
    </location>
</feature>
<sequence length="572" mass="65257">MMKIRNLWVTVVTLFVLVIGTATCVSADQATDLSSLKVYAVDAAGNKTEVKMNFNSTTYTYNLTVLSTTEKIQIEAVPADSTSKAVVEKEWANTKMDTGKNLTEVSVTSTSGTVQKYTLNTTKLTADEDESYKAENGDGSNTSDTPKTDSSSKETTVKVGKKQMKISSSFPKADIPDGFTKSSEKYNDKKYTCIKGEVKKITAFYLYNDDTKGFYIYDKDKDVFYPMYNIKIKSRMYTIVKPEKTDGILKNYDKKKITIVDNEVNAWALDEEQGMYLVYAMNWNGETNLYCYDDNEKCFQRYLVSNDANNQSEAAAKAYNNLEKDYNKLVEKYNIFLKVMCGLVVVIIILIFLCINIGLNKKEKRIKKDKDNNYKPDVEETKEESPKKKKKKSKKEKKAEEEEDIDNIDSEEPLEEIEEPVEEFIPEDIQENVQEDNEEAPTFNLESDELTPEEEDDSSKFFGRDVMTRTYGDQPTFGSDLESDEGFYGGEDDEDGEVFIDITEDETVEEIPETVEDNQEKAPETISKEEKIENDTKAAQKETEEDIKETLKSMLADDEEEDDDDFEFIDIN</sequence>
<keyword evidence="3" id="KW-0472">Membrane</keyword>
<dbReference type="Pfam" id="PF12733">
    <property type="entry name" value="Cadherin-like"/>
    <property type="match status" value="1"/>
</dbReference>
<feature type="compositionally biased region" description="Basic residues" evidence="2">
    <location>
        <begin position="387"/>
        <end position="396"/>
    </location>
</feature>
<accession>A0ABR7F4P2</accession>
<keyword evidence="1" id="KW-0175">Coiled coil</keyword>
<keyword evidence="8" id="KW-1185">Reference proteome</keyword>